<proteinExistence type="predicted"/>
<dbReference type="Proteomes" id="UP001162156">
    <property type="component" value="Unassembled WGS sequence"/>
</dbReference>
<dbReference type="PANTHER" id="PTHR10773">
    <property type="entry name" value="DNA-DIRECTED RNA POLYMERASES I, II, AND III SUBUNIT RPABC2"/>
    <property type="match status" value="1"/>
</dbReference>
<name>A0AAV8XY08_9CUCU</name>
<dbReference type="AlphaFoldDB" id="A0AAV8XY08"/>
<comment type="caution">
    <text evidence="1">The sequence shown here is derived from an EMBL/GenBank/DDBJ whole genome shotgun (WGS) entry which is preliminary data.</text>
</comment>
<sequence length="284" mass="33919">MKRKIFLKKKKRNEKQWKNNIRKTKRLKGESYIGHRKIVKPPRPLLPVPCLAKPKHKCKDLVNEQERQKIYNEFRSLNYVDDQRQFLCNHIEQKPKNRTTRNLENSRKTYTCVYSFTVNRAKCIVCREFFMATLNVTDAFMRSSVKKRSLNGILEKDRRGKHIPSNKLSGEKEKGIREHILSFPAVESHYCRKGTSKRYLDASLNISIMYRMYKDLCNTKSLKPVTLEKYRQIFNEYNLGFFKPKKDQCKKCLTQKNLTEKERKEQELEYKKTFGKERSCQKGS</sequence>
<keyword evidence="2" id="KW-1185">Reference proteome</keyword>
<evidence type="ECO:0000313" key="1">
    <source>
        <dbReference type="EMBL" id="KAJ8943389.1"/>
    </source>
</evidence>
<accession>A0AAV8XY08</accession>
<dbReference type="PANTHER" id="PTHR10773:SF19">
    <property type="match status" value="1"/>
</dbReference>
<evidence type="ECO:0000313" key="2">
    <source>
        <dbReference type="Proteomes" id="UP001162156"/>
    </source>
</evidence>
<organism evidence="1 2">
    <name type="scientific">Rhamnusium bicolor</name>
    <dbReference type="NCBI Taxonomy" id="1586634"/>
    <lineage>
        <taxon>Eukaryota</taxon>
        <taxon>Metazoa</taxon>
        <taxon>Ecdysozoa</taxon>
        <taxon>Arthropoda</taxon>
        <taxon>Hexapoda</taxon>
        <taxon>Insecta</taxon>
        <taxon>Pterygota</taxon>
        <taxon>Neoptera</taxon>
        <taxon>Endopterygota</taxon>
        <taxon>Coleoptera</taxon>
        <taxon>Polyphaga</taxon>
        <taxon>Cucujiformia</taxon>
        <taxon>Chrysomeloidea</taxon>
        <taxon>Cerambycidae</taxon>
        <taxon>Lepturinae</taxon>
        <taxon>Rhagiini</taxon>
        <taxon>Rhamnusium</taxon>
    </lineage>
</organism>
<dbReference type="EMBL" id="JANEYF010002681">
    <property type="protein sequence ID" value="KAJ8943389.1"/>
    <property type="molecule type" value="Genomic_DNA"/>
</dbReference>
<gene>
    <name evidence="1" type="ORF">NQ314_009758</name>
</gene>
<protein>
    <submittedName>
        <fullName evidence="1">Uncharacterized protein</fullName>
    </submittedName>
</protein>
<reference evidence="1" key="1">
    <citation type="journal article" date="2023" name="Insect Mol. Biol.">
        <title>Genome sequencing provides insights into the evolution of gene families encoding plant cell wall-degrading enzymes in longhorned beetles.</title>
        <authorList>
            <person name="Shin N.R."/>
            <person name="Okamura Y."/>
            <person name="Kirsch R."/>
            <person name="Pauchet Y."/>
        </authorList>
    </citation>
    <scope>NUCLEOTIDE SEQUENCE</scope>
    <source>
        <strain evidence="1">RBIC_L_NR</strain>
    </source>
</reference>